<sequence>MDDSQPPASATYAVSRTRGKQAGEFLLSTKLRDRRTVKGQARSSEESESEDEIGPGCVVLHRLYNCKAVFHPDNTVVNYGKCWPPSCSCLRTTPDGQGRIRMGYIQGQRPDALWPDMSAEHKKDVARQLRARPERMRSVAPPKLIGACDGTEIRDTSQHFTYHSPLCRDEETSNEIILSPLTNTRLRTNHRIVLSHGDLTPRNIPVQDGKIKGLVDWQDSGWYPEYWEYAKFSQRAAYKDWKQYAEIVFPELYHDELVDFIAMSMWQKP</sequence>
<proteinExistence type="predicted"/>
<dbReference type="InterPro" id="IPR002575">
    <property type="entry name" value="Aminoglycoside_PTrfase"/>
</dbReference>
<keyword evidence="4" id="KW-1185">Reference proteome</keyword>
<gene>
    <name evidence="3" type="ORF">B0J13DRAFT_640729</name>
</gene>
<reference evidence="3" key="1">
    <citation type="journal article" date="2021" name="Nat. Commun.">
        <title>Genetic determinants of endophytism in the Arabidopsis root mycobiome.</title>
        <authorList>
            <person name="Mesny F."/>
            <person name="Miyauchi S."/>
            <person name="Thiergart T."/>
            <person name="Pickel B."/>
            <person name="Atanasova L."/>
            <person name="Karlsson M."/>
            <person name="Huettel B."/>
            <person name="Barry K.W."/>
            <person name="Haridas S."/>
            <person name="Chen C."/>
            <person name="Bauer D."/>
            <person name="Andreopoulos W."/>
            <person name="Pangilinan J."/>
            <person name="LaButti K."/>
            <person name="Riley R."/>
            <person name="Lipzen A."/>
            <person name="Clum A."/>
            <person name="Drula E."/>
            <person name="Henrissat B."/>
            <person name="Kohler A."/>
            <person name="Grigoriev I.V."/>
            <person name="Martin F.M."/>
            <person name="Hacquard S."/>
        </authorList>
    </citation>
    <scope>NUCLEOTIDE SEQUENCE</scope>
    <source>
        <strain evidence="3">MPI-CAGE-AT-0021</strain>
    </source>
</reference>
<evidence type="ECO:0000313" key="4">
    <source>
        <dbReference type="Proteomes" id="UP000717696"/>
    </source>
</evidence>
<comment type="caution">
    <text evidence="3">The sequence shown here is derived from an EMBL/GenBank/DDBJ whole genome shotgun (WGS) entry which is preliminary data.</text>
</comment>
<evidence type="ECO:0000259" key="2">
    <source>
        <dbReference type="Pfam" id="PF01636"/>
    </source>
</evidence>
<dbReference type="InterPro" id="IPR011009">
    <property type="entry name" value="Kinase-like_dom_sf"/>
</dbReference>
<evidence type="ECO:0000256" key="1">
    <source>
        <dbReference type="SAM" id="MobiDB-lite"/>
    </source>
</evidence>
<name>A0A9P9EGF4_9HYPO</name>
<feature type="domain" description="Aminoglycoside phosphotransferase" evidence="2">
    <location>
        <begin position="102"/>
        <end position="233"/>
    </location>
</feature>
<protein>
    <recommendedName>
        <fullName evidence="2">Aminoglycoside phosphotransferase domain-containing protein</fullName>
    </recommendedName>
</protein>
<dbReference type="PANTHER" id="PTHR21310">
    <property type="entry name" value="AMINOGLYCOSIDE PHOSPHOTRANSFERASE-RELATED-RELATED"/>
    <property type="match status" value="1"/>
</dbReference>
<accession>A0A9P9EGF4</accession>
<dbReference type="SUPFAM" id="SSF56112">
    <property type="entry name" value="Protein kinase-like (PK-like)"/>
    <property type="match status" value="1"/>
</dbReference>
<dbReference type="PANTHER" id="PTHR21310:SF58">
    <property type="entry name" value="AMINOGLYCOSIDE PHOSPHOTRANSFERASE DOMAIN-CONTAINING PROTEIN"/>
    <property type="match status" value="1"/>
</dbReference>
<organism evidence="3 4">
    <name type="scientific">Dactylonectria estremocensis</name>
    <dbReference type="NCBI Taxonomy" id="1079267"/>
    <lineage>
        <taxon>Eukaryota</taxon>
        <taxon>Fungi</taxon>
        <taxon>Dikarya</taxon>
        <taxon>Ascomycota</taxon>
        <taxon>Pezizomycotina</taxon>
        <taxon>Sordariomycetes</taxon>
        <taxon>Hypocreomycetidae</taxon>
        <taxon>Hypocreales</taxon>
        <taxon>Nectriaceae</taxon>
        <taxon>Dactylonectria</taxon>
    </lineage>
</organism>
<dbReference type="EMBL" id="JAGMUU010000016">
    <property type="protein sequence ID" value="KAH7137002.1"/>
    <property type="molecule type" value="Genomic_DNA"/>
</dbReference>
<dbReference type="AlphaFoldDB" id="A0A9P9EGF4"/>
<dbReference type="OrthoDB" id="3250044at2759"/>
<feature type="region of interest" description="Disordered" evidence="1">
    <location>
        <begin position="24"/>
        <end position="52"/>
    </location>
</feature>
<evidence type="ECO:0000313" key="3">
    <source>
        <dbReference type="EMBL" id="KAH7137002.1"/>
    </source>
</evidence>
<dbReference type="Pfam" id="PF01636">
    <property type="entry name" value="APH"/>
    <property type="match status" value="1"/>
</dbReference>
<dbReference type="InterPro" id="IPR051678">
    <property type="entry name" value="AGP_Transferase"/>
</dbReference>
<dbReference type="Proteomes" id="UP000717696">
    <property type="component" value="Unassembled WGS sequence"/>
</dbReference>
<dbReference type="Gene3D" id="3.90.1200.10">
    <property type="match status" value="1"/>
</dbReference>